<evidence type="ECO:0000259" key="1">
    <source>
        <dbReference type="PROSITE" id="PS50883"/>
    </source>
</evidence>
<dbReference type="Gene3D" id="3.20.20.450">
    <property type="entry name" value="EAL domain"/>
    <property type="match status" value="1"/>
</dbReference>
<dbReference type="PANTHER" id="PTHR33121:SF70">
    <property type="entry name" value="SIGNALING PROTEIN YKOW"/>
    <property type="match status" value="1"/>
</dbReference>
<dbReference type="PANTHER" id="PTHR33121">
    <property type="entry name" value="CYCLIC DI-GMP PHOSPHODIESTERASE PDEF"/>
    <property type="match status" value="1"/>
</dbReference>
<dbReference type="EMBL" id="AP023356">
    <property type="protein sequence ID" value="BCJ39553.1"/>
    <property type="molecule type" value="Genomic_DNA"/>
</dbReference>
<organism evidence="2 3">
    <name type="scientific">Actinoplanes ianthinogenes</name>
    <dbReference type="NCBI Taxonomy" id="122358"/>
    <lineage>
        <taxon>Bacteria</taxon>
        <taxon>Bacillati</taxon>
        <taxon>Actinomycetota</taxon>
        <taxon>Actinomycetes</taxon>
        <taxon>Micromonosporales</taxon>
        <taxon>Micromonosporaceae</taxon>
        <taxon>Actinoplanes</taxon>
    </lineage>
</organism>
<feature type="domain" description="EAL" evidence="1">
    <location>
        <begin position="1"/>
        <end position="76"/>
    </location>
</feature>
<gene>
    <name evidence="2" type="ORF">Aiant_02100</name>
</gene>
<protein>
    <recommendedName>
        <fullName evidence="1">EAL domain-containing protein</fullName>
    </recommendedName>
</protein>
<name>A0ABN6C385_9ACTN</name>
<reference evidence="2 3" key="1">
    <citation type="submission" date="2020-08" db="EMBL/GenBank/DDBJ databases">
        <title>Whole genome shotgun sequence of Actinoplanes ianthinogenes NBRC 13996.</title>
        <authorList>
            <person name="Komaki H."/>
            <person name="Tamura T."/>
        </authorList>
    </citation>
    <scope>NUCLEOTIDE SEQUENCE [LARGE SCALE GENOMIC DNA]</scope>
    <source>
        <strain evidence="2 3">NBRC 13996</strain>
    </source>
</reference>
<dbReference type="InterPro" id="IPR035919">
    <property type="entry name" value="EAL_sf"/>
</dbReference>
<dbReference type="Proteomes" id="UP000676967">
    <property type="component" value="Chromosome"/>
</dbReference>
<evidence type="ECO:0000313" key="3">
    <source>
        <dbReference type="Proteomes" id="UP000676967"/>
    </source>
</evidence>
<dbReference type="InterPro" id="IPR001633">
    <property type="entry name" value="EAL_dom"/>
</dbReference>
<dbReference type="Pfam" id="PF00563">
    <property type="entry name" value="EAL"/>
    <property type="match status" value="1"/>
</dbReference>
<dbReference type="InterPro" id="IPR050706">
    <property type="entry name" value="Cyclic-di-GMP_PDE-like"/>
</dbReference>
<evidence type="ECO:0000313" key="2">
    <source>
        <dbReference type="EMBL" id="BCJ39553.1"/>
    </source>
</evidence>
<accession>A0ABN6C385</accession>
<dbReference type="PROSITE" id="PS50883">
    <property type="entry name" value="EAL"/>
    <property type="match status" value="1"/>
</dbReference>
<dbReference type="SUPFAM" id="SSF141868">
    <property type="entry name" value="EAL domain-like"/>
    <property type="match status" value="1"/>
</dbReference>
<sequence length="78" mass="8603">MKIDRAFISRETPTKADLAVIRTIVELARTLDLRTVIETAAQRDAMRVLGCDLGQGYHLCRPVHPEDLLRSVDSAAAA</sequence>
<keyword evidence="3" id="KW-1185">Reference proteome</keyword>
<proteinExistence type="predicted"/>